<name>A0A5M6IC35_9PROT</name>
<dbReference type="AlphaFoldDB" id="A0A5M6IC35"/>
<keyword evidence="2" id="KW-1185">Reference proteome</keyword>
<sequence>MVVFTDGGAIWWLRLLRPGFRHVFIAVRRPGHWVIVDPLAHRMRVDLVPTADAADLAAWYRAQGLTVVATETRAPPRKEAPWAPLTCVEVVKRLLGLHARWVWTPYALYRALGGESGGTR</sequence>
<dbReference type="Proteomes" id="UP000324065">
    <property type="component" value="Unassembled WGS sequence"/>
</dbReference>
<dbReference type="OrthoDB" id="8446920at2"/>
<evidence type="ECO:0000313" key="1">
    <source>
        <dbReference type="EMBL" id="KAA5605692.1"/>
    </source>
</evidence>
<comment type="caution">
    <text evidence="1">The sequence shown here is derived from an EMBL/GenBank/DDBJ whole genome shotgun (WGS) entry which is preliminary data.</text>
</comment>
<dbReference type="EMBL" id="VWPJ01000008">
    <property type="protein sequence ID" value="KAA5605692.1"/>
    <property type="molecule type" value="Genomic_DNA"/>
</dbReference>
<organism evidence="1 2">
    <name type="scientific">Roseospira marina</name>
    <dbReference type="NCBI Taxonomy" id="140057"/>
    <lineage>
        <taxon>Bacteria</taxon>
        <taxon>Pseudomonadati</taxon>
        <taxon>Pseudomonadota</taxon>
        <taxon>Alphaproteobacteria</taxon>
        <taxon>Rhodospirillales</taxon>
        <taxon>Rhodospirillaceae</taxon>
        <taxon>Roseospira</taxon>
    </lineage>
</organism>
<evidence type="ECO:0000313" key="2">
    <source>
        <dbReference type="Proteomes" id="UP000324065"/>
    </source>
</evidence>
<proteinExistence type="predicted"/>
<protein>
    <submittedName>
        <fullName evidence="1">Uncharacterized protein</fullName>
    </submittedName>
</protein>
<accession>A0A5M6IC35</accession>
<reference evidence="1 2" key="1">
    <citation type="submission" date="2019-09" db="EMBL/GenBank/DDBJ databases">
        <title>Genome sequence of Roseospira marina, one of the more divergent members of the non-sulfur purple photosynthetic bacterial family, the Rhodospirillaceae.</title>
        <authorList>
            <person name="Meyer T."/>
            <person name="Kyndt J."/>
        </authorList>
    </citation>
    <scope>NUCLEOTIDE SEQUENCE [LARGE SCALE GENOMIC DNA]</scope>
    <source>
        <strain evidence="1 2">DSM 15113</strain>
    </source>
</reference>
<gene>
    <name evidence="1" type="ORF">F1188_10105</name>
</gene>